<evidence type="ECO:0000256" key="5">
    <source>
        <dbReference type="ARBA" id="ARBA00023136"/>
    </source>
</evidence>
<feature type="compositionally biased region" description="Polar residues" evidence="7">
    <location>
        <begin position="274"/>
        <end position="294"/>
    </location>
</feature>
<proteinExistence type="inferred from homology"/>
<dbReference type="FunCoup" id="A0A078A602">
    <property type="interactions" value="659"/>
</dbReference>
<dbReference type="InterPro" id="IPR015655">
    <property type="entry name" value="PP2C"/>
</dbReference>
<keyword evidence="2" id="KW-0479">Metal-binding</keyword>
<gene>
    <name evidence="9" type="primary">Contig10020.g512</name>
    <name evidence="9" type="ORF">STYLEM_6588</name>
</gene>
<dbReference type="OMA" id="NEEICEF"/>
<feature type="region of interest" description="Disordered" evidence="7">
    <location>
        <begin position="274"/>
        <end position="312"/>
    </location>
</feature>
<evidence type="ECO:0000256" key="1">
    <source>
        <dbReference type="ARBA" id="ARBA00004170"/>
    </source>
</evidence>
<dbReference type="GO" id="GO:0016020">
    <property type="term" value="C:membrane"/>
    <property type="evidence" value="ECO:0007669"/>
    <property type="project" value="UniProtKB-SubCell"/>
</dbReference>
<dbReference type="InParanoid" id="A0A078A602"/>
<evidence type="ECO:0000256" key="6">
    <source>
        <dbReference type="RuleBase" id="RU003465"/>
    </source>
</evidence>
<dbReference type="GO" id="GO:0046872">
    <property type="term" value="F:metal ion binding"/>
    <property type="evidence" value="ECO:0007669"/>
    <property type="project" value="UniProtKB-KW"/>
</dbReference>
<dbReference type="InterPro" id="IPR000222">
    <property type="entry name" value="PP2C_BS"/>
</dbReference>
<dbReference type="Pfam" id="PF00481">
    <property type="entry name" value="PP2C"/>
    <property type="match status" value="1"/>
</dbReference>
<feature type="domain" description="PPM-type phosphatase" evidence="8">
    <location>
        <begin position="23"/>
        <end position="384"/>
    </location>
</feature>
<sequence>MGEYLSSPKKDKDSIDGQNTQLRYGACGMQGWRKTMEDAHVTSLDVIEGEISVFGVFDGHGGCEVARFVENHLVDELKKNENFKKGNYRQALIDVFLQLDKMLLTESGKKELVRISQKYGSMSTGQSYDGGDLAVQAGCTACVALVTRTEIYVANAGDTRCVIAAKGKAKDLSTDHKPDLPNEKRRVQRASGFVEEGRVNGIIAISRAIGDWEYKSQSLKPEDNMVTAFPEVVVEQLRPEHDFMIIACDGIWDCMTSQQAVDFVYETKARLLKRQSQSPSTSPSKIKASQTTQPAGRKSVVSPTKKPGLTLTKMGSVPAQKISNTNFSQISTNSSQASNGPVNQAPLVVVSRIVELMMDKICPSNLATSEGLGADNMTCIIIEFNKPSE</sequence>
<dbReference type="GO" id="GO:0004722">
    <property type="term" value="F:protein serine/threonine phosphatase activity"/>
    <property type="evidence" value="ECO:0007669"/>
    <property type="project" value="InterPro"/>
</dbReference>
<comment type="subcellular location">
    <subcellularLocation>
        <location evidence="1">Membrane</location>
        <topology evidence="1">Peripheral membrane protein</topology>
    </subcellularLocation>
</comment>
<dbReference type="Proteomes" id="UP000039865">
    <property type="component" value="Unassembled WGS sequence"/>
</dbReference>
<dbReference type="EMBL" id="CCKQ01006319">
    <property type="protein sequence ID" value="CDW77624.1"/>
    <property type="molecule type" value="Genomic_DNA"/>
</dbReference>
<dbReference type="PROSITE" id="PS51746">
    <property type="entry name" value="PPM_2"/>
    <property type="match status" value="1"/>
</dbReference>
<keyword evidence="10" id="KW-1185">Reference proteome</keyword>
<dbReference type="InterPro" id="IPR001932">
    <property type="entry name" value="PPM-type_phosphatase-like_dom"/>
</dbReference>
<dbReference type="AlphaFoldDB" id="A0A078A602"/>
<dbReference type="SUPFAM" id="SSF81606">
    <property type="entry name" value="PP2C-like"/>
    <property type="match status" value="1"/>
</dbReference>
<keyword evidence="5" id="KW-0472">Membrane</keyword>
<evidence type="ECO:0000256" key="7">
    <source>
        <dbReference type="SAM" id="MobiDB-lite"/>
    </source>
</evidence>
<keyword evidence="3 6" id="KW-0378">Hydrolase</keyword>
<protein>
    <recommendedName>
        <fullName evidence="8">PPM-type phosphatase domain-containing protein</fullName>
    </recommendedName>
</protein>
<evidence type="ECO:0000256" key="4">
    <source>
        <dbReference type="ARBA" id="ARBA00022912"/>
    </source>
</evidence>
<accession>A0A078A602</accession>
<organism evidence="9 10">
    <name type="scientific">Stylonychia lemnae</name>
    <name type="common">Ciliate</name>
    <dbReference type="NCBI Taxonomy" id="5949"/>
    <lineage>
        <taxon>Eukaryota</taxon>
        <taxon>Sar</taxon>
        <taxon>Alveolata</taxon>
        <taxon>Ciliophora</taxon>
        <taxon>Intramacronucleata</taxon>
        <taxon>Spirotrichea</taxon>
        <taxon>Stichotrichia</taxon>
        <taxon>Sporadotrichida</taxon>
        <taxon>Oxytrichidae</taxon>
        <taxon>Stylonychinae</taxon>
        <taxon>Stylonychia</taxon>
    </lineage>
</organism>
<dbReference type="SMART" id="SM00332">
    <property type="entry name" value="PP2Cc"/>
    <property type="match status" value="1"/>
</dbReference>
<dbReference type="PANTHER" id="PTHR13832">
    <property type="entry name" value="PROTEIN PHOSPHATASE 2C"/>
    <property type="match status" value="1"/>
</dbReference>
<dbReference type="CDD" id="cd00143">
    <property type="entry name" value="PP2Cc"/>
    <property type="match status" value="1"/>
</dbReference>
<evidence type="ECO:0000256" key="2">
    <source>
        <dbReference type="ARBA" id="ARBA00022723"/>
    </source>
</evidence>
<keyword evidence="4 6" id="KW-0904">Protein phosphatase</keyword>
<dbReference type="InterPro" id="IPR036457">
    <property type="entry name" value="PPM-type-like_dom_sf"/>
</dbReference>
<evidence type="ECO:0000313" key="10">
    <source>
        <dbReference type="Proteomes" id="UP000039865"/>
    </source>
</evidence>
<dbReference type="Gene3D" id="3.60.40.10">
    <property type="entry name" value="PPM-type phosphatase domain"/>
    <property type="match status" value="1"/>
</dbReference>
<dbReference type="OrthoDB" id="10264738at2759"/>
<evidence type="ECO:0000313" key="9">
    <source>
        <dbReference type="EMBL" id="CDW77624.1"/>
    </source>
</evidence>
<dbReference type="PANTHER" id="PTHR13832:SF840">
    <property type="entry name" value="PROTEIN PHOSPHATASE 2C 60-RELATED"/>
    <property type="match status" value="1"/>
</dbReference>
<dbReference type="PROSITE" id="PS01032">
    <property type="entry name" value="PPM_1"/>
    <property type="match status" value="1"/>
</dbReference>
<evidence type="ECO:0000259" key="8">
    <source>
        <dbReference type="PROSITE" id="PS51746"/>
    </source>
</evidence>
<comment type="similarity">
    <text evidence="6">Belongs to the PP2C family.</text>
</comment>
<name>A0A078A602_STYLE</name>
<evidence type="ECO:0000256" key="3">
    <source>
        <dbReference type="ARBA" id="ARBA00022801"/>
    </source>
</evidence>
<reference evidence="9 10" key="1">
    <citation type="submission" date="2014-06" db="EMBL/GenBank/DDBJ databases">
        <authorList>
            <person name="Swart Estienne"/>
        </authorList>
    </citation>
    <scope>NUCLEOTIDE SEQUENCE [LARGE SCALE GENOMIC DNA]</scope>
    <source>
        <strain evidence="9 10">130c</strain>
    </source>
</reference>